<dbReference type="Pfam" id="PF13186">
    <property type="entry name" value="SPASM"/>
    <property type="match status" value="1"/>
</dbReference>
<accession>A0A0B0EMH6</accession>
<dbReference type="PATRIC" id="fig|237368.3.peg.1085"/>
<feature type="domain" description="Radical SAM core" evidence="11">
    <location>
        <begin position="36"/>
        <end position="246"/>
    </location>
</feature>
<dbReference type="GO" id="GO:0006783">
    <property type="term" value="P:heme biosynthetic process"/>
    <property type="evidence" value="ECO:0007669"/>
    <property type="project" value="TreeGrafter"/>
</dbReference>
<dbReference type="SFLD" id="SFLDG01067">
    <property type="entry name" value="SPASM/twitch_domain_containing"/>
    <property type="match status" value="1"/>
</dbReference>
<dbReference type="InterPro" id="IPR017200">
    <property type="entry name" value="PqqE-like"/>
</dbReference>
<dbReference type="SMART" id="SM00729">
    <property type="entry name" value="Elp3"/>
    <property type="match status" value="1"/>
</dbReference>
<organism evidence="12 13">
    <name type="scientific">Candidatus Scalindua brodae</name>
    <dbReference type="NCBI Taxonomy" id="237368"/>
    <lineage>
        <taxon>Bacteria</taxon>
        <taxon>Pseudomonadati</taxon>
        <taxon>Planctomycetota</taxon>
        <taxon>Candidatus Brocadiia</taxon>
        <taxon>Candidatus Brocadiales</taxon>
        <taxon>Candidatus Scalinduaceae</taxon>
        <taxon>Candidatus Scalindua</taxon>
    </lineage>
</organism>
<dbReference type="InterPro" id="IPR050377">
    <property type="entry name" value="Radical_SAM_PqqE_MftC-like"/>
</dbReference>
<dbReference type="Gene3D" id="3.20.20.70">
    <property type="entry name" value="Aldolase class I"/>
    <property type="match status" value="1"/>
</dbReference>
<evidence type="ECO:0000313" key="13">
    <source>
        <dbReference type="Proteomes" id="UP000030652"/>
    </source>
</evidence>
<dbReference type="PANTHER" id="PTHR11228:SF7">
    <property type="entry name" value="PQQA PEPTIDE CYCLASE"/>
    <property type="match status" value="1"/>
</dbReference>
<evidence type="ECO:0000313" key="12">
    <source>
        <dbReference type="EMBL" id="KHE93226.1"/>
    </source>
</evidence>
<dbReference type="PROSITE" id="PS51918">
    <property type="entry name" value="RADICAL_SAM"/>
    <property type="match status" value="1"/>
</dbReference>
<dbReference type="Pfam" id="PF04055">
    <property type="entry name" value="Radical_SAM"/>
    <property type="match status" value="1"/>
</dbReference>
<evidence type="ECO:0000256" key="7">
    <source>
        <dbReference type="ARBA" id="ARBA00023239"/>
    </source>
</evidence>
<sequence>MIGISKLYCGTVEPSDALRYGRDSGKLPSHLLQFSKDKKPVVVWNVGQRCNLKCVHCYSQSKDIEYTNELNTKEAKAMIDGLAEYGAPVLLFSGGEPLMREDLMELIAYAKDKGLRAVISTNGTMITEEKGEELKKFGLSYVGISLDGLKETNDKFRGIEGAFDDALQGIRNCLKLGIKVGLRFTINKRNAQDIPGIFDLIEKEGIPRVCFYHLVYSGRGSRLVEEDLTHEETRKVVDLIIDKTKEAHDRGNQLEVLTVDNHADGPYIYQRLLKEDPKRAAEVLELLKWNEGNSSGHGLACVSWDGAVHPDQFWREHTFGNVRERKFGEIWEDKSNDLLMKLKEKKDYVTGRCSKCKWLDICGGNFRARAESVHGDIWEPDPACYLTDEEIGLLADVPLAVK</sequence>
<dbReference type="SUPFAM" id="SSF102114">
    <property type="entry name" value="Radical SAM enzymes"/>
    <property type="match status" value="1"/>
</dbReference>
<keyword evidence="7" id="KW-0456">Lyase</keyword>
<dbReference type="SFLD" id="SFLDS00029">
    <property type="entry name" value="Radical_SAM"/>
    <property type="match status" value="1"/>
</dbReference>
<dbReference type="NCBIfam" id="TIGR04085">
    <property type="entry name" value="rSAM_more_4Fe4S"/>
    <property type="match status" value="1"/>
</dbReference>
<dbReference type="FunFam" id="3.20.20.70:FF:000188">
    <property type="entry name" value="Mycofactocin radical SAM maturase MftC"/>
    <property type="match status" value="1"/>
</dbReference>
<comment type="function">
    <text evidence="9">Involved in heme d1 biosynthesis. Radical SAM enzyme that catalyzes the removal of two propionate side chains from the intermediate 12,18-didecarboxysiroheme (DDSH) and may introduce the keto functions on rings A and B, yielding the heme d1 precursor dihydro-heme d1.</text>
</comment>
<proteinExistence type="inferred from homology"/>
<name>A0A0B0EMH6_9BACT</name>
<keyword evidence="2" id="KW-0004">4Fe-4S</keyword>
<reference evidence="12 13" key="1">
    <citation type="submission" date="2014-10" db="EMBL/GenBank/DDBJ databases">
        <title>Draft genome of anammox bacterium scalindua brodae, obtained using differential coverage binning of sequence data from two enrichment reactors.</title>
        <authorList>
            <person name="Speth D.R."/>
            <person name="Russ L."/>
            <person name="Kartal B."/>
            <person name="Op den Camp H.J."/>
            <person name="Dutilh B.E."/>
            <person name="Jetten M.S."/>
        </authorList>
    </citation>
    <scope>NUCLEOTIDE SEQUENCE [LARGE SCALE GENOMIC DNA]</scope>
    <source>
        <strain evidence="12">RU1</strain>
    </source>
</reference>
<evidence type="ECO:0000256" key="3">
    <source>
        <dbReference type="ARBA" id="ARBA00022691"/>
    </source>
</evidence>
<dbReference type="Proteomes" id="UP000030652">
    <property type="component" value="Unassembled WGS sequence"/>
</dbReference>
<dbReference type="AlphaFoldDB" id="A0A0B0EMH6"/>
<dbReference type="NCBIfam" id="TIGR04546">
    <property type="entry name" value="rSAM_ahbC_deAc"/>
    <property type="match status" value="1"/>
</dbReference>
<dbReference type="CDD" id="cd01335">
    <property type="entry name" value="Radical_SAM"/>
    <property type="match status" value="1"/>
</dbReference>
<dbReference type="PIRSF" id="PIRSF037420">
    <property type="entry name" value="PQQ_syn_pqqE"/>
    <property type="match status" value="1"/>
</dbReference>
<dbReference type="InterPro" id="IPR034480">
    <property type="entry name" value="Heme_synthase-like"/>
</dbReference>
<dbReference type="GO" id="GO:0046872">
    <property type="term" value="F:metal ion binding"/>
    <property type="evidence" value="ECO:0007669"/>
    <property type="project" value="UniProtKB-KW"/>
</dbReference>
<dbReference type="InterPro" id="IPR007197">
    <property type="entry name" value="rSAM"/>
</dbReference>
<dbReference type="SFLD" id="SFLDG01386">
    <property type="entry name" value="main_SPASM_domain-containing"/>
    <property type="match status" value="1"/>
</dbReference>
<dbReference type="InterPro" id="IPR030894">
    <property type="entry name" value="Ahb_Proteobacteria"/>
</dbReference>
<dbReference type="GO" id="GO:0003824">
    <property type="term" value="F:catalytic activity"/>
    <property type="evidence" value="ECO:0007669"/>
    <property type="project" value="InterPro"/>
</dbReference>
<dbReference type="InterPro" id="IPR034479">
    <property type="entry name" value="AhbC-like"/>
</dbReference>
<dbReference type="InterPro" id="IPR058240">
    <property type="entry name" value="rSAM_sf"/>
</dbReference>
<evidence type="ECO:0000256" key="6">
    <source>
        <dbReference type="ARBA" id="ARBA00023014"/>
    </source>
</evidence>
<dbReference type="CDD" id="cd21123">
    <property type="entry name" value="SPASM_MftC-like"/>
    <property type="match status" value="1"/>
</dbReference>
<evidence type="ECO:0000256" key="2">
    <source>
        <dbReference type="ARBA" id="ARBA00022485"/>
    </source>
</evidence>
<gene>
    <name evidence="12" type="ORF">SCABRO_00988</name>
</gene>
<evidence type="ECO:0000256" key="10">
    <source>
        <dbReference type="ARBA" id="ARBA00073867"/>
    </source>
</evidence>
<evidence type="ECO:0000256" key="4">
    <source>
        <dbReference type="ARBA" id="ARBA00022723"/>
    </source>
</evidence>
<evidence type="ECO:0000256" key="1">
    <source>
        <dbReference type="ARBA" id="ARBA00001966"/>
    </source>
</evidence>
<dbReference type="SFLD" id="SFLDG01385">
    <property type="entry name" value="heme_carboxy_lyase_like"/>
    <property type="match status" value="1"/>
</dbReference>
<keyword evidence="5" id="KW-0408">Iron</keyword>
<comment type="cofactor">
    <cofactor evidence="1">
        <name>[4Fe-4S] cluster</name>
        <dbReference type="ChEBI" id="CHEBI:49883"/>
    </cofactor>
</comment>
<comment type="similarity">
    <text evidence="8">Belongs to the radical SAM superfamily.</text>
</comment>
<evidence type="ECO:0000256" key="5">
    <source>
        <dbReference type="ARBA" id="ARBA00023004"/>
    </source>
</evidence>
<keyword evidence="6" id="KW-0411">Iron-sulfur</keyword>
<protein>
    <recommendedName>
        <fullName evidence="10">Pre-heme d1 synthase</fullName>
    </recommendedName>
</protein>
<comment type="caution">
    <text evidence="12">The sequence shown here is derived from an EMBL/GenBank/DDBJ whole genome shotgun (WGS) entry which is preliminary data.</text>
</comment>
<evidence type="ECO:0000256" key="9">
    <source>
        <dbReference type="ARBA" id="ARBA00056787"/>
    </source>
</evidence>
<dbReference type="GO" id="GO:0051539">
    <property type="term" value="F:4 iron, 4 sulfur cluster binding"/>
    <property type="evidence" value="ECO:0007669"/>
    <property type="project" value="UniProtKB-KW"/>
</dbReference>
<dbReference type="SFLD" id="SFLDF00543">
    <property type="entry name" value="alternative_heme_biosynthesis"/>
    <property type="match status" value="1"/>
</dbReference>
<dbReference type="InterPro" id="IPR013785">
    <property type="entry name" value="Aldolase_TIM"/>
</dbReference>
<evidence type="ECO:0000256" key="8">
    <source>
        <dbReference type="ARBA" id="ARBA00023462"/>
    </source>
</evidence>
<dbReference type="PANTHER" id="PTHR11228">
    <property type="entry name" value="RADICAL SAM DOMAIN PROTEIN"/>
    <property type="match status" value="1"/>
</dbReference>
<dbReference type="InterPro" id="IPR023885">
    <property type="entry name" value="4Fe4S-binding_SPASM_dom"/>
</dbReference>
<dbReference type="InterPro" id="IPR006638">
    <property type="entry name" value="Elp3/MiaA/NifB-like_rSAM"/>
</dbReference>
<dbReference type="eggNOG" id="COG0535">
    <property type="taxonomic scope" value="Bacteria"/>
</dbReference>
<keyword evidence="3" id="KW-0949">S-adenosyl-L-methionine</keyword>
<evidence type="ECO:0000259" key="11">
    <source>
        <dbReference type="PROSITE" id="PS51918"/>
    </source>
</evidence>
<keyword evidence="4" id="KW-0479">Metal-binding</keyword>
<dbReference type="EMBL" id="JRYO01000067">
    <property type="protein sequence ID" value="KHE93226.1"/>
    <property type="molecule type" value="Genomic_DNA"/>
</dbReference>